<sequence length="98" mass="10617">MPNTVKTRSGRVLIVPDDAEDAAINAGIAADPDTFEASSADFAKMKPSRGRPKADKTKESISIRLDADVLDAFRATGEGWQSRINDILKDYVQTHKAA</sequence>
<organism evidence="1 2">
    <name type="scientific">Paludibacterium purpuratum</name>
    <dbReference type="NCBI Taxonomy" id="1144873"/>
    <lineage>
        <taxon>Bacteria</taxon>
        <taxon>Pseudomonadati</taxon>
        <taxon>Pseudomonadota</taxon>
        <taxon>Betaproteobacteria</taxon>
        <taxon>Neisseriales</taxon>
        <taxon>Chromobacteriaceae</taxon>
        <taxon>Paludibacterium</taxon>
    </lineage>
</organism>
<dbReference type="Pfam" id="PF14384">
    <property type="entry name" value="BrnA_antitoxin"/>
    <property type="match status" value="1"/>
</dbReference>
<dbReference type="AlphaFoldDB" id="A0A4R7B5X8"/>
<protein>
    <submittedName>
        <fullName evidence="1">Uncharacterized protein (DUF4415 family)</fullName>
    </submittedName>
</protein>
<comment type="caution">
    <text evidence="1">The sequence shown here is derived from an EMBL/GenBank/DDBJ whole genome shotgun (WGS) entry which is preliminary data.</text>
</comment>
<gene>
    <name evidence="1" type="ORF">DFP86_106151</name>
</gene>
<dbReference type="OrthoDB" id="9796641at2"/>
<dbReference type="EMBL" id="SNZP01000006">
    <property type="protein sequence ID" value="TDR80011.1"/>
    <property type="molecule type" value="Genomic_DNA"/>
</dbReference>
<dbReference type="InterPro" id="IPR025528">
    <property type="entry name" value="BrnA_antitoxin"/>
</dbReference>
<reference evidence="1 2" key="1">
    <citation type="submission" date="2019-03" db="EMBL/GenBank/DDBJ databases">
        <title>Genomic Encyclopedia of Type Strains, Phase III (KMG-III): the genomes of soil and plant-associated and newly described type strains.</title>
        <authorList>
            <person name="Whitman W."/>
        </authorList>
    </citation>
    <scope>NUCLEOTIDE SEQUENCE [LARGE SCALE GENOMIC DNA]</scope>
    <source>
        <strain evidence="1 2">CECT 8976</strain>
    </source>
</reference>
<keyword evidence="2" id="KW-1185">Reference proteome</keyword>
<proteinExistence type="predicted"/>
<evidence type="ECO:0000313" key="1">
    <source>
        <dbReference type="EMBL" id="TDR80011.1"/>
    </source>
</evidence>
<accession>A0A4R7B5X8</accession>
<evidence type="ECO:0000313" key="2">
    <source>
        <dbReference type="Proteomes" id="UP000295611"/>
    </source>
</evidence>
<name>A0A4R7B5X8_9NEIS</name>
<dbReference type="RefSeq" id="WP_133680305.1">
    <property type="nucleotide sequence ID" value="NZ_SNZP01000006.1"/>
</dbReference>
<dbReference type="Proteomes" id="UP000295611">
    <property type="component" value="Unassembled WGS sequence"/>
</dbReference>